<gene>
    <name evidence="3" type="ORF">C8Z91_08775</name>
</gene>
<dbReference type="Proteomes" id="UP000244184">
    <property type="component" value="Unassembled WGS sequence"/>
</dbReference>
<proteinExistence type="predicted"/>
<reference evidence="3 4" key="1">
    <citation type="submission" date="2018-03" db="EMBL/GenBank/DDBJ databases">
        <title>Genome sequence of Paenibacillus elgii strain AC13 an antimicrobial compound producing bacteria.</title>
        <authorList>
            <person name="Kurokawa A.S."/>
            <person name="Araujo J.F."/>
            <person name="Costa R.A."/>
            <person name="Ortega D.B."/>
            <person name="Pires A.S."/>
            <person name="Pappas G.J.Jr."/>
            <person name="Franco O.L."/>
            <person name="Barreto C."/>
            <person name="Magalhaes B.S."/>
            <person name="Kruger R.H."/>
        </authorList>
    </citation>
    <scope>NUCLEOTIDE SEQUENCE [LARGE SCALE GENOMIC DNA]</scope>
    <source>
        <strain evidence="3 4">AC13</strain>
    </source>
</reference>
<feature type="domain" description="Tyr recombinase" evidence="2">
    <location>
        <begin position="1"/>
        <end position="83"/>
    </location>
</feature>
<dbReference type="EMBL" id="PYHP01000022">
    <property type="protein sequence ID" value="PUA39510.1"/>
    <property type="molecule type" value="Genomic_DNA"/>
</dbReference>
<comment type="caution">
    <text evidence="3">The sequence shown here is derived from an EMBL/GenBank/DDBJ whole genome shotgun (WGS) entry which is preliminary data.</text>
</comment>
<dbReference type="InterPro" id="IPR002104">
    <property type="entry name" value="Integrase_catalytic"/>
</dbReference>
<name>A0A2T6G5S4_9BACL</name>
<dbReference type="Gene3D" id="1.10.443.10">
    <property type="entry name" value="Intergrase catalytic core"/>
    <property type="match status" value="1"/>
</dbReference>
<dbReference type="InterPro" id="IPR013762">
    <property type="entry name" value="Integrase-like_cat_sf"/>
</dbReference>
<dbReference type="Pfam" id="PF00589">
    <property type="entry name" value="Phage_integrase"/>
    <property type="match status" value="1"/>
</dbReference>
<evidence type="ECO:0000259" key="2">
    <source>
        <dbReference type="PROSITE" id="PS51898"/>
    </source>
</evidence>
<evidence type="ECO:0000313" key="4">
    <source>
        <dbReference type="Proteomes" id="UP000244184"/>
    </source>
</evidence>
<dbReference type="GO" id="GO:0015074">
    <property type="term" value="P:DNA integration"/>
    <property type="evidence" value="ECO:0007669"/>
    <property type="project" value="InterPro"/>
</dbReference>
<dbReference type="PROSITE" id="PS51898">
    <property type="entry name" value="TYR_RECOMBINASE"/>
    <property type="match status" value="1"/>
</dbReference>
<protein>
    <recommendedName>
        <fullName evidence="2">Tyr recombinase domain-containing protein</fullName>
    </recommendedName>
</protein>
<dbReference type="GO" id="GO:0003677">
    <property type="term" value="F:DNA binding"/>
    <property type="evidence" value="ECO:0007669"/>
    <property type="project" value="InterPro"/>
</dbReference>
<sequence length="98" mass="11474">MFLRGFGEPLYPGTPSNRWNKFHKKSGLRQIRLHDLRHTLGSLLFEAGEDIKSIQERLRHSDSRITANIYVHVTKKKKKQIAHQFDRFAPASPIRPQQ</sequence>
<dbReference type="SUPFAM" id="SSF56349">
    <property type="entry name" value="DNA breaking-rejoining enzymes"/>
    <property type="match status" value="1"/>
</dbReference>
<accession>A0A2T6G5S4</accession>
<dbReference type="AlphaFoldDB" id="A0A2T6G5S4"/>
<evidence type="ECO:0000256" key="1">
    <source>
        <dbReference type="ARBA" id="ARBA00023172"/>
    </source>
</evidence>
<dbReference type="GO" id="GO:0006310">
    <property type="term" value="P:DNA recombination"/>
    <property type="evidence" value="ECO:0007669"/>
    <property type="project" value="UniProtKB-KW"/>
</dbReference>
<evidence type="ECO:0000313" key="3">
    <source>
        <dbReference type="EMBL" id="PUA39510.1"/>
    </source>
</evidence>
<keyword evidence="1" id="KW-0233">DNA recombination</keyword>
<organism evidence="3 4">
    <name type="scientific">Paenibacillus elgii</name>
    <dbReference type="NCBI Taxonomy" id="189691"/>
    <lineage>
        <taxon>Bacteria</taxon>
        <taxon>Bacillati</taxon>
        <taxon>Bacillota</taxon>
        <taxon>Bacilli</taxon>
        <taxon>Bacillales</taxon>
        <taxon>Paenibacillaceae</taxon>
        <taxon>Paenibacillus</taxon>
    </lineage>
</organism>
<dbReference type="InterPro" id="IPR011010">
    <property type="entry name" value="DNA_brk_join_enz"/>
</dbReference>